<dbReference type="EMBL" id="JARBDR010000918">
    <property type="protein sequence ID" value="KAJ8301594.1"/>
    <property type="molecule type" value="Genomic_DNA"/>
</dbReference>
<organism evidence="3 4">
    <name type="scientific">Tegillarca granosa</name>
    <name type="common">Malaysian cockle</name>
    <name type="synonym">Anadara granosa</name>
    <dbReference type="NCBI Taxonomy" id="220873"/>
    <lineage>
        <taxon>Eukaryota</taxon>
        <taxon>Metazoa</taxon>
        <taxon>Spiralia</taxon>
        <taxon>Lophotrochozoa</taxon>
        <taxon>Mollusca</taxon>
        <taxon>Bivalvia</taxon>
        <taxon>Autobranchia</taxon>
        <taxon>Pteriomorphia</taxon>
        <taxon>Arcoida</taxon>
        <taxon>Arcoidea</taxon>
        <taxon>Arcidae</taxon>
        <taxon>Tegillarca</taxon>
    </lineage>
</organism>
<dbReference type="Pfam" id="PF05004">
    <property type="entry name" value="IFRD"/>
    <property type="match status" value="1"/>
</dbReference>
<dbReference type="InterPro" id="IPR007701">
    <property type="entry name" value="Interferon-rel_develop_reg_N"/>
</dbReference>
<evidence type="ECO:0000259" key="2">
    <source>
        <dbReference type="Pfam" id="PF05004"/>
    </source>
</evidence>
<dbReference type="PANTHER" id="PTHR12354:SF1">
    <property type="entry name" value="INTERFERON-RELATED DEVELOPMENTAL REGULATOR 1"/>
    <property type="match status" value="1"/>
</dbReference>
<feature type="compositionally biased region" description="Acidic residues" evidence="1">
    <location>
        <begin position="44"/>
        <end position="59"/>
    </location>
</feature>
<protein>
    <recommendedName>
        <fullName evidence="2">Interferon-related developmental regulator N-terminal domain-containing protein</fullName>
    </recommendedName>
</protein>
<sequence length="106" mass="11764">MFKIMPKGKRKGARKGGGSQPPSDEEYDTADNWSTASVLSEDPSIPEEDVGENGEVDDSATEIFEDKLKDCIDGLSQKSAQGRKNCLDGLIRALSKKYIYEFLMER</sequence>
<evidence type="ECO:0000313" key="3">
    <source>
        <dbReference type="EMBL" id="KAJ8301594.1"/>
    </source>
</evidence>
<dbReference type="Proteomes" id="UP001217089">
    <property type="component" value="Unassembled WGS sequence"/>
</dbReference>
<dbReference type="InterPro" id="IPR039777">
    <property type="entry name" value="IFRD"/>
</dbReference>
<feature type="compositionally biased region" description="Basic residues" evidence="1">
    <location>
        <begin position="1"/>
        <end position="14"/>
    </location>
</feature>
<feature type="region of interest" description="Disordered" evidence="1">
    <location>
        <begin position="1"/>
        <end position="59"/>
    </location>
</feature>
<keyword evidence="4" id="KW-1185">Reference proteome</keyword>
<reference evidence="3 4" key="1">
    <citation type="submission" date="2022-12" db="EMBL/GenBank/DDBJ databases">
        <title>Chromosome-level genome of Tegillarca granosa.</title>
        <authorList>
            <person name="Kim J."/>
        </authorList>
    </citation>
    <scope>NUCLEOTIDE SEQUENCE [LARGE SCALE GENOMIC DNA]</scope>
    <source>
        <strain evidence="3">Teg-2019</strain>
        <tissue evidence="3">Adductor muscle</tissue>
    </source>
</reference>
<comment type="caution">
    <text evidence="3">The sequence shown here is derived from an EMBL/GenBank/DDBJ whole genome shotgun (WGS) entry which is preliminary data.</text>
</comment>
<name>A0ABQ9E8B9_TEGGR</name>
<evidence type="ECO:0000256" key="1">
    <source>
        <dbReference type="SAM" id="MobiDB-lite"/>
    </source>
</evidence>
<accession>A0ABQ9E8B9</accession>
<gene>
    <name evidence="3" type="ORF">KUTeg_020581</name>
</gene>
<proteinExistence type="predicted"/>
<dbReference type="PANTHER" id="PTHR12354">
    <property type="entry name" value="INTERFERON-RELATED DEVELOPMENTAL REGULATOR"/>
    <property type="match status" value="1"/>
</dbReference>
<feature type="domain" description="Interferon-related developmental regulator N-terminal" evidence="2">
    <location>
        <begin position="32"/>
        <end position="106"/>
    </location>
</feature>
<evidence type="ECO:0000313" key="4">
    <source>
        <dbReference type="Proteomes" id="UP001217089"/>
    </source>
</evidence>